<dbReference type="SUPFAM" id="SSF143865">
    <property type="entry name" value="CorA soluble domain-like"/>
    <property type="match status" value="1"/>
</dbReference>
<keyword evidence="10" id="KW-0406">Ion transport</keyword>
<evidence type="ECO:0000313" key="14">
    <source>
        <dbReference type="EMBL" id="PWR03958.1"/>
    </source>
</evidence>
<evidence type="ECO:0000256" key="5">
    <source>
        <dbReference type="ARBA" id="ARBA00022475"/>
    </source>
</evidence>
<keyword evidence="11 13" id="KW-0472">Membrane</keyword>
<dbReference type="GO" id="GO:0015099">
    <property type="term" value="F:nickel cation transmembrane transporter activity"/>
    <property type="evidence" value="ECO:0007669"/>
    <property type="project" value="TreeGrafter"/>
</dbReference>
<keyword evidence="8" id="KW-0460">Magnesium</keyword>
<dbReference type="GO" id="GO:0015095">
    <property type="term" value="F:magnesium ion transmembrane transporter activity"/>
    <property type="evidence" value="ECO:0007669"/>
    <property type="project" value="TreeGrafter"/>
</dbReference>
<evidence type="ECO:0000256" key="3">
    <source>
        <dbReference type="ARBA" id="ARBA00019439"/>
    </source>
</evidence>
<reference evidence="14 15" key="1">
    <citation type="submission" date="2018-05" db="EMBL/GenBank/DDBJ databases">
        <title>Rhodobacteraceae gen. nov., sp. nov. isolated from sea water.</title>
        <authorList>
            <person name="Ren Y."/>
        </authorList>
    </citation>
    <scope>NUCLEOTIDE SEQUENCE [LARGE SCALE GENOMIC DNA]</scope>
    <source>
        <strain evidence="14 15">TG-679</strain>
    </source>
</reference>
<evidence type="ECO:0000256" key="13">
    <source>
        <dbReference type="SAM" id="Phobius"/>
    </source>
</evidence>
<comment type="similarity">
    <text evidence="2">Belongs to the CorA metal ion transporter (MIT) (TC 1.A.35) family.</text>
</comment>
<sequence length="342" mass="37580">MLTTYHLEDGRLVIGANPPDVQPADAAAGDMTGDVTTARPLHAALWYDLLHPTPQELDGLSRALSLDLPTRDEMEEIELSSRLYVENGATFLTVSALSSVDTADPVLAPVTFVLTSDAVVTIRYHEPRALATFTQRAQRVNMECDTPDRLLISLLEAMIERIADILERESTGLDAIAKRIFRKNATSPRGGVDLGGILTAIGTHGELNSKLQESLVTFDRITGFLAQVSLGWARPKTQRARIKTLSRDVRSLTDHAGFQAGKITFLLDATLGLVSIQQNGIIKIFSVAAVVFLPPTMIASIYGMNFEVMPELSWPWGYPFAISLMVLSAVLPYLFFKRRGWL</sequence>
<comment type="catalytic activity">
    <reaction evidence="12">
        <text>Mg(2+)(in) = Mg(2+)(out)</text>
        <dbReference type="Rhea" id="RHEA:29827"/>
        <dbReference type="ChEBI" id="CHEBI:18420"/>
    </reaction>
</comment>
<dbReference type="InterPro" id="IPR050829">
    <property type="entry name" value="CorA_MIT"/>
</dbReference>
<dbReference type="Proteomes" id="UP000245680">
    <property type="component" value="Unassembled WGS sequence"/>
</dbReference>
<evidence type="ECO:0000256" key="8">
    <source>
        <dbReference type="ARBA" id="ARBA00022842"/>
    </source>
</evidence>
<keyword evidence="15" id="KW-1185">Reference proteome</keyword>
<evidence type="ECO:0000256" key="4">
    <source>
        <dbReference type="ARBA" id="ARBA00022448"/>
    </source>
</evidence>
<evidence type="ECO:0000256" key="1">
    <source>
        <dbReference type="ARBA" id="ARBA00004429"/>
    </source>
</evidence>
<accession>A0A2V2LEF0</accession>
<dbReference type="EMBL" id="QGKU01000015">
    <property type="protein sequence ID" value="PWR03958.1"/>
    <property type="molecule type" value="Genomic_DNA"/>
</dbReference>
<keyword evidence="4" id="KW-0813">Transport</keyword>
<dbReference type="Gene3D" id="3.30.460.20">
    <property type="entry name" value="CorA soluble domain-like"/>
    <property type="match status" value="1"/>
</dbReference>
<dbReference type="Gene3D" id="1.20.58.340">
    <property type="entry name" value="Magnesium transport protein CorA, transmembrane region"/>
    <property type="match status" value="1"/>
</dbReference>
<dbReference type="OrthoDB" id="9803416at2"/>
<dbReference type="SUPFAM" id="SSF144083">
    <property type="entry name" value="Magnesium transport protein CorA, transmembrane region"/>
    <property type="match status" value="1"/>
</dbReference>
<dbReference type="InterPro" id="IPR002523">
    <property type="entry name" value="MgTranspt_CorA/ZnTranspt_ZntB"/>
</dbReference>
<keyword evidence="5" id="KW-1003">Cell membrane</keyword>
<gene>
    <name evidence="14" type="ORF">DKT77_04410</name>
</gene>
<feature type="transmembrane region" description="Helical" evidence="13">
    <location>
        <begin position="284"/>
        <end position="304"/>
    </location>
</feature>
<evidence type="ECO:0000256" key="7">
    <source>
        <dbReference type="ARBA" id="ARBA00022692"/>
    </source>
</evidence>
<dbReference type="CDD" id="cd12837">
    <property type="entry name" value="EcCorA-like_u1"/>
    <property type="match status" value="1"/>
</dbReference>
<evidence type="ECO:0000256" key="2">
    <source>
        <dbReference type="ARBA" id="ARBA00009765"/>
    </source>
</evidence>
<dbReference type="InterPro" id="IPR045863">
    <property type="entry name" value="CorA_TM1_TM2"/>
</dbReference>
<dbReference type="InterPro" id="IPR045861">
    <property type="entry name" value="CorA_cytoplasmic_dom"/>
</dbReference>
<dbReference type="GO" id="GO:0005886">
    <property type="term" value="C:plasma membrane"/>
    <property type="evidence" value="ECO:0007669"/>
    <property type="project" value="UniProtKB-SubCell"/>
</dbReference>
<evidence type="ECO:0000256" key="12">
    <source>
        <dbReference type="ARBA" id="ARBA00034269"/>
    </source>
</evidence>
<comment type="caution">
    <text evidence="14">The sequence shown here is derived from an EMBL/GenBank/DDBJ whole genome shotgun (WGS) entry which is preliminary data.</text>
</comment>
<evidence type="ECO:0000256" key="10">
    <source>
        <dbReference type="ARBA" id="ARBA00023065"/>
    </source>
</evidence>
<keyword evidence="6" id="KW-0997">Cell inner membrane</keyword>
<dbReference type="RefSeq" id="WP_109810517.1">
    <property type="nucleotide sequence ID" value="NZ_QGKU01000015.1"/>
</dbReference>
<evidence type="ECO:0000256" key="6">
    <source>
        <dbReference type="ARBA" id="ARBA00022519"/>
    </source>
</evidence>
<keyword evidence="7 13" id="KW-0812">Transmembrane</keyword>
<evidence type="ECO:0000256" key="9">
    <source>
        <dbReference type="ARBA" id="ARBA00022989"/>
    </source>
</evidence>
<evidence type="ECO:0000256" key="11">
    <source>
        <dbReference type="ARBA" id="ARBA00023136"/>
    </source>
</evidence>
<proteinExistence type="inferred from homology"/>
<comment type="subcellular location">
    <subcellularLocation>
        <location evidence="1">Cell inner membrane</location>
        <topology evidence="1">Multi-pass membrane protein</topology>
    </subcellularLocation>
</comment>
<feature type="transmembrane region" description="Helical" evidence="13">
    <location>
        <begin position="316"/>
        <end position="336"/>
    </location>
</feature>
<dbReference type="AlphaFoldDB" id="A0A2V2LEF0"/>
<dbReference type="PANTHER" id="PTHR47685:SF1">
    <property type="entry name" value="MAGNESIUM TRANSPORT PROTEIN CORA"/>
    <property type="match status" value="1"/>
</dbReference>
<organism evidence="14 15">
    <name type="scientific">Meridianimarinicoccus roseus</name>
    <dbReference type="NCBI Taxonomy" id="2072018"/>
    <lineage>
        <taxon>Bacteria</taxon>
        <taxon>Pseudomonadati</taxon>
        <taxon>Pseudomonadota</taxon>
        <taxon>Alphaproteobacteria</taxon>
        <taxon>Rhodobacterales</taxon>
        <taxon>Paracoccaceae</taxon>
        <taxon>Meridianimarinicoccus</taxon>
    </lineage>
</organism>
<name>A0A2V2LEF0_9RHOB</name>
<dbReference type="GO" id="GO:0015087">
    <property type="term" value="F:cobalt ion transmembrane transporter activity"/>
    <property type="evidence" value="ECO:0007669"/>
    <property type="project" value="TreeGrafter"/>
</dbReference>
<dbReference type="FunFam" id="1.20.58.340:FF:000001">
    <property type="entry name" value="Magnesium transport protein CorA"/>
    <property type="match status" value="1"/>
</dbReference>
<dbReference type="Pfam" id="PF01544">
    <property type="entry name" value="CorA"/>
    <property type="match status" value="1"/>
</dbReference>
<keyword evidence="9 13" id="KW-1133">Transmembrane helix</keyword>
<evidence type="ECO:0000313" key="15">
    <source>
        <dbReference type="Proteomes" id="UP000245680"/>
    </source>
</evidence>
<dbReference type="PANTHER" id="PTHR47685">
    <property type="entry name" value="MAGNESIUM TRANSPORT PROTEIN CORA"/>
    <property type="match status" value="1"/>
</dbReference>
<protein>
    <recommendedName>
        <fullName evidence="3">Magnesium transport protein CorA</fullName>
    </recommendedName>
</protein>